<keyword evidence="4" id="KW-0539">Nucleus</keyword>
<name>A0A061RV00_9CHLO</name>
<dbReference type="GO" id="GO:0032040">
    <property type="term" value="C:small-subunit processome"/>
    <property type="evidence" value="ECO:0007669"/>
    <property type="project" value="InterPro"/>
</dbReference>
<dbReference type="GO" id="GO:0006364">
    <property type="term" value="P:rRNA processing"/>
    <property type="evidence" value="ECO:0007669"/>
    <property type="project" value="UniProtKB-KW"/>
</dbReference>
<comment type="similarity">
    <text evidence="2">Belongs to the UTP11 family.</text>
</comment>
<keyword evidence="3" id="KW-0698">rRNA processing</keyword>
<sequence>KKDYKLRAEDFHKKQNTLNNLYRKAEQRNPDEFYFAMENSQTKGGVHIGRRSTSNKHTQEQLQLMRTQDMKYLTTKAQIDAKKAERLKESLHFIGAAPRNTHTVFVDSAREAAALKPEEYFDTDPELLGRAFNRPRQSQLESQKVLQGSARPVPRLSKKVKRQQSAAYKELGERLQRMDQLKKAAQEVELKKALAGKGRKRKIVREDGTAVFKWRKERQK</sequence>
<evidence type="ECO:0000256" key="2">
    <source>
        <dbReference type="ARBA" id="ARBA00008105"/>
    </source>
</evidence>
<dbReference type="InterPro" id="IPR007144">
    <property type="entry name" value="SSU_processome_Utp11"/>
</dbReference>
<protein>
    <submittedName>
        <fullName evidence="5">U3 small nucleolar RNA-associated protein 11</fullName>
    </submittedName>
</protein>
<evidence type="ECO:0000256" key="1">
    <source>
        <dbReference type="ARBA" id="ARBA00004604"/>
    </source>
</evidence>
<dbReference type="PANTHER" id="PTHR12838">
    <property type="entry name" value="U3 SMALL NUCLEOLAR RNA-ASSOCIATED PROTEIN 11"/>
    <property type="match status" value="1"/>
</dbReference>
<evidence type="ECO:0000256" key="4">
    <source>
        <dbReference type="ARBA" id="ARBA00023242"/>
    </source>
</evidence>
<evidence type="ECO:0000256" key="3">
    <source>
        <dbReference type="ARBA" id="ARBA00022552"/>
    </source>
</evidence>
<feature type="non-terminal residue" evidence="5">
    <location>
        <position position="1"/>
    </location>
</feature>
<organism evidence="5">
    <name type="scientific">Tetraselmis sp. GSL018</name>
    <dbReference type="NCBI Taxonomy" id="582737"/>
    <lineage>
        <taxon>Eukaryota</taxon>
        <taxon>Viridiplantae</taxon>
        <taxon>Chlorophyta</taxon>
        <taxon>core chlorophytes</taxon>
        <taxon>Chlorodendrophyceae</taxon>
        <taxon>Chlorodendrales</taxon>
        <taxon>Chlorodendraceae</taxon>
        <taxon>Tetraselmis</taxon>
    </lineage>
</organism>
<accession>A0A061RV00</accession>
<dbReference type="AlphaFoldDB" id="A0A061RV00"/>
<reference evidence="5" key="1">
    <citation type="submission" date="2014-05" db="EMBL/GenBank/DDBJ databases">
        <title>The transcriptome of the halophilic microalga Tetraselmis sp. GSL018 isolated from the Great Salt Lake, Utah.</title>
        <authorList>
            <person name="Jinkerson R.E."/>
            <person name="D'Adamo S."/>
            <person name="Posewitz M.C."/>
        </authorList>
    </citation>
    <scope>NUCLEOTIDE SEQUENCE</scope>
    <source>
        <strain evidence="5">GSL018</strain>
    </source>
</reference>
<dbReference type="PANTHER" id="PTHR12838:SF0">
    <property type="entry name" value="U3 SMALL NUCLEOLAR RNA-ASSOCIATED PROTEIN 11-RELATED"/>
    <property type="match status" value="1"/>
</dbReference>
<proteinExistence type="inferred from homology"/>
<evidence type="ECO:0000313" key="5">
    <source>
        <dbReference type="EMBL" id="JAC75803.1"/>
    </source>
</evidence>
<comment type="subcellular location">
    <subcellularLocation>
        <location evidence="1">Nucleus</location>
        <location evidence="1">Nucleolus</location>
    </subcellularLocation>
</comment>
<gene>
    <name evidence="5" type="primary">UTP11</name>
    <name evidence="5" type="ORF">TSPGSL018_22023</name>
</gene>
<dbReference type="EMBL" id="GBEZ01009813">
    <property type="protein sequence ID" value="JAC75803.1"/>
    <property type="molecule type" value="Transcribed_RNA"/>
</dbReference>
<dbReference type="Pfam" id="PF03998">
    <property type="entry name" value="Utp11"/>
    <property type="match status" value="1"/>
</dbReference>
<dbReference type="PIRSF" id="PIRSF015952">
    <property type="entry name" value="U3snoRNP11"/>
    <property type="match status" value="1"/>
</dbReference>